<name>A0A918XVD1_9PROT</name>
<protein>
    <recommendedName>
        <fullName evidence="3">PAS domain-containing protein</fullName>
    </recommendedName>
</protein>
<reference evidence="1" key="1">
    <citation type="journal article" date="2014" name="Int. J. Syst. Evol. Microbiol.">
        <title>Complete genome sequence of Corynebacterium casei LMG S-19264T (=DSM 44701T), isolated from a smear-ripened cheese.</title>
        <authorList>
            <consortium name="US DOE Joint Genome Institute (JGI-PGF)"/>
            <person name="Walter F."/>
            <person name="Albersmeier A."/>
            <person name="Kalinowski J."/>
            <person name="Ruckert C."/>
        </authorList>
    </citation>
    <scope>NUCLEOTIDE SEQUENCE</scope>
    <source>
        <strain evidence="1">KCTC 42651</strain>
    </source>
</reference>
<dbReference type="InterPro" id="IPR009922">
    <property type="entry name" value="DUF1457"/>
</dbReference>
<dbReference type="InterPro" id="IPR035965">
    <property type="entry name" value="PAS-like_dom_sf"/>
</dbReference>
<dbReference type="Proteomes" id="UP000630353">
    <property type="component" value="Unassembled WGS sequence"/>
</dbReference>
<evidence type="ECO:0000313" key="1">
    <source>
        <dbReference type="EMBL" id="GHD59310.1"/>
    </source>
</evidence>
<gene>
    <name evidence="1" type="ORF">GCM10017083_43310</name>
</gene>
<accession>A0A918XVD1</accession>
<dbReference type="EMBL" id="BMZS01000011">
    <property type="protein sequence ID" value="GHD59310.1"/>
    <property type="molecule type" value="Genomic_DNA"/>
</dbReference>
<dbReference type="Pfam" id="PF07310">
    <property type="entry name" value="PAS_5"/>
    <property type="match status" value="1"/>
</dbReference>
<keyword evidence="2" id="KW-1185">Reference proteome</keyword>
<dbReference type="AlphaFoldDB" id="A0A918XVD1"/>
<comment type="caution">
    <text evidence="1">The sequence shown here is derived from an EMBL/GenBank/DDBJ whole genome shotgun (WGS) entry which is preliminary data.</text>
</comment>
<organism evidence="1 2">
    <name type="scientific">Thalassobaculum fulvum</name>
    <dbReference type="NCBI Taxonomy" id="1633335"/>
    <lineage>
        <taxon>Bacteria</taxon>
        <taxon>Pseudomonadati</taxon>
        <taxon>Pseudomonadota</taxon>
        <taxon>Alphaproteobacteria</taxon>
        <taxon>Rhodospirillales</taxon>
        <taxon>Thalassobaculaceae</taxon>
        <taxon>Thalassobaculum</taxon>
    </lineage>
</organism>
<sequence>MPQTSRNRPGLPLLAARDATLEAVWGYWDDRRGDRRCPARADLDPLDIPQLLPHLGLVDVEDDGRRFRYRLIGTHMNAMLGENFTGRCLDPENRGAYAALLQDLYADCTRARRPLFSENEVRYHDGRRVTMRRLILPLAGDDGAPVEMLLFSTTFHPHAADGAETTDYRWLEPPYLPDGDAEIRTLAHLLL</sequence>
<reference evidence="1" key="2">
    <citation type="submission" date="2020-09" db="EMBL/GenBank/DDBJ databases">
        <authorList>
            <person name="Sun Q."/>
            <person name="Kim S."/>
        </authorList>
    </citation>
    <scope>NUCLEOTIDE SEQUENCE</scope>
    <source>
        <strain evidence="1">KCTC 42651</strain>
    </source>
</reference>
<evidence type="ECO:0000313" key="2">
    <source>
        <dbReference type="Proteomes" id="UP000630353"/>
    </source>
</evidence>
<proteinExistence type="predicted"/>
<dbReference type="SUPFAM" id="SSF55785">
    <property type="entry name" value="PYP-like sensor domain (PAS domain)"/>
    <property type="match status" value="1"/>
</dbReference>
<dbReference type="RefSeq" id="WP_189993589.1">
    <property type="nucleotide sequence ID" value="NZ_BMZS01000011.1"/>
</dbReference>
<evidence type="ECO:0008006" key="3">
    <source>
        <dbReference type="Google" id="ProtNLM"/>
    </source>
</evidence>